<keyword evidence="6" id="KW-0406">Ion transport</keyword>
<dbReference type="Gene3D" id="3.40.50.720">
    <property type="entry name" value="NAD(P)-binding Rossmann-like Domain"/>
    <property type="match status" value="2"/>
</dbReference>
<evidence type="ECO:0000313" key="9">
    <source>
        <dbReference type="EMBL" id="TWT43593.1"/>
    </source>
</evidence>
<keyword evidence="4" id="KW-0630">Potassium</keyword>
<name>A0A5C5W062_9PLAN</name>
<feature type="domain" description="RCK N-terminal" evidence="7">
    <location>
        <begin position="1"/>
        <end position="121"/>
    </location>
</feature>
<organism evidence="9 10">
    <name type="scientific">Thalassoglobus neptunius</name>
    <dbReference type="NCBI Taxonomy" id="1938619"/>
    <lineage>
        <taxon>Bacteria</taxon>
        <taxon>Pseudomonadati</taxon>
        <taxon>Planctomycetota</taxon>
        <taxon>Planctomycetia</taxon>
        <taxon>Planctomycetales</taxon>
        <taxon>Planctomycetaceae</taxon>
        <taxon>Thalassoglobus</taxon>
    </lineage>
</organism>
<evidence type="ECO:0000256" key="5">
    <source>
        <dbReference type="ARBA" id="ARBA00023027"/>
    </source>
</evidence>
<dbReference type="InterPro" id="IPR003148">
    <property type="entry name" value="RCK_N"/>
</dbReference>
<dbReference type="Proteomes" id="UP000317243">
    <property type="component" value="Unassembled WGS sequence"/>
</dbReference>
<dbReference type="RefSeq" id="WP_146511770.1">
    <property type="nucleotide sequence ID" value="NZ_SIHI01000030.1"/>
</dbReference>
<protein>
    <recommendedName>
        <fullName evidence="1">Trk system potassium uptake protein TrkA</fullName>
    </recommendedName>
</protein>
<dbReference type="InterPro" id="IPR036721">
    <property type="entry name" value="RCK_C_sf"/>
</dbReference>
<dbReference type="SUPFAM" id="SSF51735">
    <property type="entry name" value="NAD(P)-binding Rossmann-fold domains"/>
    <property type="match status" value="2"/>
</dbReference>
<proteinExistence type="predicted"/>
<evidence type="ECO:0000256" key="3">
    <source>
        <dbReference type="ARBA" id="ARBA00022538"/>
    </source>
</evidence>
<dbReference type="PANTHER" id="PTHR43833:SF5">
    <property type="entry name" value="TRK SYSTEM POTASSIUM UPTAKE PROTEIN TRKA"/>
    <property type="match status" value="1"/>
</dbReference>
<dbReference type="NCBIfam" id="NF007039">
    <property type="entry name" value="PRK09496.3-2"/>
    <property type="match status" value="1"/>
</dbReference>
<evidence type="ECO:0000256" key="1">
    <source>
        <dbReference type="ARBA" id="ARBA00017378"/>
    </source>
</evidence>
<dbReference type="PROSITE" id="PS51202">
    <property type="entry name" value="RCK_C"/>
    <property type="match status" value="2"/>
</dbReference>
<keyword evidence="3" id="KW-0633">Potassium transport</keyword>
<gene>
    <name evidence="9" type="primary">trkA</name>
    <name evidence="9" type="ORF">KOR42_44110</name>
</gene>
<evidence type="ECO:0000313" key="10">
    <source>
        <dbReference type="Proteomes" id="UP000317243"/>
    </source>
</evidence>
<dbReference type="Gene3D" id="3.30.70.1450">
    <property type="entry name" value="Regulator of K+ conductance, C-terminal domain"/>
    <property type="match status" value="2"/>
</dbReference>
<dbReference type="InterPro" id="IPR036291">
    <property type="entry name" value="NAD(P)-bd_dom_sf"/>
</dbReference>
<dbReference type="Pfam" id="PF02080">
    <property type="entry name" value="TrkA_C"/>
    <property type="match status" value="2"/>
</dbReference>
<dbReference type="AlphaFoldDB" id="A0A5C5W062"/>
<feature type="domain" description="RCK N-terminal" evidence="7">
    <location>
        <begin position="227"/>
        <end position="346"/>
    </location>
</feature>
<accession>A0A5C5W062</accession>
<evidence type="ECO:0000259" key="7">
    <source>
        <dbReference type="PROSITE" id="PS51201"/>
    </source>
</evidence>
<comment type="caution">
    <text evidence="9">The sequence shown here is derived from an EMBL/GenBank/DDBJ whole genome shotgun (WGS) entry which is preliminary data.</text>
</comment>
<dbReference type="OrthoDB" id="9775180at2"/>
<dbReference type="Pfam" id="PF02254">
    <property type="entry name" value="TrkA_N"/>
    <property type="match status" value="2"/>
</dbReference>
<feature type="domain" description="RCK C-terminal" evidence="8">
    <location>
        <begin position="364"/>
        <end position="445"/>
    </location>
</feature>
<dbReference type="PRINTS" id="PR00335">
    <property type="entry name" value="KUPTAKETRKA"/>
</dbReference>
<dbReference type="GO" id="GO:0015079">
    <property type="term" value="F:potassium ion transmembrane transporter activity"/>
    <property type="evidence" value="ECO:0007669"/>
    <property type="project" value="InterPro"/>
</dbReference>
<dbReference type="InterPro" id="IPR050721">
    <property type="entry name" value="Trk_Ktr_HKT_K-transport"/>
</dbReference>
<evidence type="ECO:0000256" key="2">
    <source>
        <dbReference type="ARBA" id="ARBA00022448"/>
    </source>
</evidence>
<evidence type="ECO:0000256" key="6">
    <source>
        <dbReference type="ARBA" id="ARBA00023065"/>
    </source>
</evidence>
<dbReference type="PANTHER" id="PTHR43833">
    <property type="entry name" value="POTASSIUM CHANNEL PROTEIN 2-RELATED-RELATED"/>
    <property type="match status" value="1"/>
</dbReference>
<dbReference type="SUPFAM" id="SSF116726">
    <property type="entry name" value="TrkA C-terminal domain-like"/>
    <property type="match status" value="2"/>
</dbReference>
<feature type="domain" description="RCK C-terminal" evidence="8">
    <location>
        <begin position="141"/>
        <end position="222"/>
    </location>
</feature>
<evidence type="ECO:0000256" key="4">
    <source>
        <dbReference type="ARBA" id="ARBA00022958"/>
    </source>
</evidence>
<evidence type="ECO:0000259" key="8">
    <source>
        <dbReference type="PROSITE" id="PS51202"/>
    </source>
</evidence>
<sequence>MHAVILGAGTVGRSIADLLVQQDVNVCIVDEQRDVLNRVEEQLDVQTVLGSACESIPLFQAGVQNAEICLAVTSRDEVNLVGASLSKVMGAKTTVARVFNPAYRDFSTFDYQRHFGIDRLLSLEKLTALELAKGLRAPGLFAVESFARGGVEVLEVGVDQRSDAVGRSIRDLNLPATVRIGLLVGNKGPSVPTADEVIQPSDRVTLIGKSTALEDVKSLFEAKSHRTMSVIIAGGGEIGFHLAKILDSRRYRVVVLEADPERCQLLGSRLESVTVLAGDATNQKELEEARVSSVDVFVAAMGRDEDNIICGAEAKELGASRIISIVRRPDYVNVLEKIGIDLAVSPREVMAGEIVGMIQTGPIARQSSLAGGAAQVWEVEVREGAPCTAGALRDLQIKDCLIAAIVREEYVEVASGDDQLRVGDSVVVIVQKGQESAALKWFGANGQGSRG</sequence>
<dbReference type="InterPro" id="IPR006037">
    <property type="entry name" value="RCK_C"/>
</dbReference>
<dbReference type="InterPro" id="IPR006036">
    <property type="entry name" value="K_uptake_TrkA"/>
</dbReference>
<keyword evidence="2" id="KW-0813">Transport</keyword>
<dbReference type="GO" id="GO:0005886">
    <property type="term" value="C:plasma membrane"/>
    <property type="evidence" value="ECO:0007669"/>
    <property type="project" value="InterPro"/>
</dbReference>
<keyword evidence="10" id="KW-1185">Reference proteome</keyword>
<keyword evidence="5" id="KW-0520">NAD</keyword>
<dbReference type="EMBL" id="SIHI01000030">
    <property type="protein sequence ID" value="TWT43593.1"/>
    <property type="molecule type" value="Genomic_DNA"/>
</dbReference>
<dbReference type="PROSITE" id="PS51201">
    <property type="entry name" value="RCK_N"/>
    <property type="match status" value="2"/>
</dbReference>
<reference evidence="9 10" key="1">
    <citation type="submission" date="2019-02" db="EMBL/GenBank/DDBJ databases">
        <title>Deep-cultivation of Planctomycetes and their phenomic and genomic characterization uncovers novel biology.</title>
        <authorList>
            <person name="Wiegand S."/>
            <person name="Jogler M."/>
            <person name="Boedeker C."/>
            <person name="Pinto D."/>
            <person name="Vollmers J."/>
            <person name="Rivas-Marin E."/>
            <person name="Kohn T."/>
            <person name="Peeters S.H."/>
            <person name="Heuer A."/>
            <person name="Rast P."/>
            <person name="Oberbeckmann S."/>
            <person name="Bunk B."/>
            <person name="Jeske O."/>
            <person name="Meyerdierks A."/>
            <person name="Storesund J.E."/>
            <person name="Kallscheuer N."/>
            <person name="Luecker S."/>
            <person name="Lage O.M."/>
            <person name="Pohl T."/>
            <person name="Merkel B.J."/>
            <person name="Hornburger P."/>
            <person name="Mueller R.-W."/>
            <person name="Bruemmer F."/>
            <person name="Labrenz M."/>
            <person name="Spormann A.M."/>
            <person name="Op Den Camp H."/>
            <person name="Overmann J."/>
            <person name="Amann R."/>
            <person name="Jetten M.S.M."/>
            <person name="Mascher T."/>
            <person name="Medema M.H."/>
            <person name="Devos D.P."/>
            <person name="Kaster A.-K."/>
            <person name="Ovreas L."/>
            <person name="Rohde M."/>
            <person name="Galperin M.Y."/>
            <person name="Jogler C."/>
        </authorList>
    </citation>
    <scope>NUCLEOTIDE SEQUENCE [LARGE SCALE GENOMIC DNA]</scope>
    <source>
        <strain evidence="9 10">KOR42</strain>
    </source>
</reference>